<dbReference type="Gene3D" id="1.10.10.10">
    <property type="entry name" value="Winged helix-like DNA-binding domain superfamily/Winged helix DNA-binding domain"/>
    <property type="match status" value="1"/>
</dbReference>
<dbReference type="GO" id="GO:0006950">
    <property type="term" value="P:response to stress"/>
    <property type="evidence" value="ECO:0007669"/>
    <property type="project" value="TreeGrafter"/>
</dbReference>
<dbReference type="PROSITE" id="PS50995">
    <property type="entry name" value="HTH_MARR_2"/>
    <property type="match status" value="1"/>
</dbReference>
<dbReference type="PANTHER" id="PTHR33164">
    <property type="entry name" value="TRANSCRIPTIONAL REGULATOR, MARR FAMILY"/>
    <property type="match status" value="1"/>
</dbReference>
<dbReference type="PRINTS" id="PR00598">
    <property type="entry name" value="HTHMARR"/>
</dbReference>
<dbReference type="EMBL" id="CP119312">
    <property type="protein sequence ID" value="WEK06203.1"/>
    <property type="molecule type" value="Genomic_DNA"/>
</dbReference>
<reference evidence="2" key="1">
    <citation type="submission" date="2023-03" db="EMBL/GenBank/DDBJ databases">
        <title>Andean soil-derived lignocellulolytic bacterial consortium as a source of novel taxa and putative plastic-active enzymes.</title>
        <authorList>
            <person name="Diaz-Garcia L."/>
            <person name="Chuvochina M."/>
            <person name="Feuerriegel G."/>
            <person name="Bunk B."/>
            <person name="Sproer C."/>
            <person name="Streit W.R."/>
            <person name="Rodriguez L.M."/>
            <person name="Overmann J."/>
            <person name="Jimenez D.J."/>
        </authorList>
    </citation>
    <scope>NUCLEOTIDE SEQUENCE</scope>
    <source>
        <strain evidence="2">MAG 4196</strain>
    </source>
</reference>
<protein>
    <submittedName>
        <fullName evidence="2">MarR family winged helix-turn-helix transcriptional regulator</fullName>
    </submittedName>
</protein>
<organism evidence="2 3">
    <name type="scientific">Candidatus Devosia phytovorans</name>
    <dbReference type="NCBI Taxonomy" id="3121372"/>
    <lineage>
        <taxon>Bacteria</taxon>
        <taxon>Pseudomonadati</taxon>
        <taxon>Pseudomonadota</taxon>
        <taxon>Alphaproteobacteria</taxon>
        <taxon>Hyphomicrobiales</taxon>
        <taxon>Devosiaceae</taxon>
        <taxon>Devosia</taxon>
    </lineage>
</organism>
<dbReference type="InterPro" id="IPR036390">
    <property type="entry name" value="WH_DNA-bd_sf"/>
</dbReference>
<dbReference type="PANTHER" id="PTHR33164:SF43">
    <property type="entry name" value="HTH-TYPE TRANSCRIPTIONAL REPRESSOR YETL"/>
    <property type="match status" value="1"/>
</dbReference>
<gene>
    <name evidence="2" type="ORF">P0Y65_08135</name>
</gene>
<dbReference type="InterPro" id="IPR039422">
    <property type="entry name" value="MarR/SlyA-like"/>
</dbReference>
<dbReference type="AlphaFoldDB" id="A0AAJ6B3A4"/>
<dbReference type="SMART" id="SM00347">
    <property type="entry name" value="HTH_MARR"/>
    <property type="match status" value="1"/>
</dbReference>
<evidence type="ECO:0000259" key="1">
    <source>
        <dbReference type="PROSITE" id="PS50995"/>
    </source>
</evidence>
<name>A0AAJ6B3A4_9HYPH</name>
<feature type="domain" description="HTH marR-type" evidence="1">
    <location>
        <begin position="8"/>
        <end position="140"/>
    </location>
</feature>
<evidence type="ECO:0000313" key="2">
    <source>
        <dbReference type="EMBL" id="WEK06203.1"/>
    </source>
</evidence>
<dbReference type="SUPFAM" id="SSF46785">
    <property type="entry name" value="Winged helix' DNA-binding domain"/>
    <property type="match status" value="1"/>
</dbReference>
<dbReference type="InterPro" id="IPR000835">
    <property type="entry name" value="HTH_MarR-typ"/>
</dbReference>
<sequence length="153" mass="16654">MHKPVQAEESVGYIIHEVAKAFRRRFEEEVKVHDLTLPQMRALGELVRQGGVSQTVLGAAIDADPMTIKGILDRLEKRDLVTRQQDPSDSRAKILHVTPAGEALFLAAKAVGRGIQNEAMAGLSDADLKAVTDGLLQIRNNLTRAAAPPKDDL</sequence>
<dbReference type="GO" id="GO:0003700">
    <property type="term" value="F:DNA-binding transcription factor activity"/>
    <property type="evidence" value="ECO:0007669"/>
    <property type="project" value="InterPro"/>
</dbReference>
<proteinExistence type="predicted"/>
<accession>A0AAJ6B3A4</accession>
<dbReference type="InterPro" id="IPR036388">
    <property type="entry name" value="WH-like_DNA-bd_sf"/>
</dbReference>
<dbReference type="Proteomes" id="UP001217476">
    <property type="component" value="Chromosome"/>
</dbReference>
<dbReference type="Pfam" id="PF01047">
    <property type="entry name" value="MarR"/>
    <property type="match status" value="1"/>
</dbReference>
<evidence type="ECO:0000313" key="3">
    <source>
        <dbReference type="Proteomes" id="UP001217476"/>
    </source>
</evidence>